<reference evidence="2" key="3">
    <citation type="journal article" date="2017" name="Nature">
        <title>Genome sequence of the progenitor of the wheat D genome Aegilops tauschii.</title>
        <authorList>
            <person name="Luo M.C."/>
            <person name="Gu Y.Q."/>
            <person name="Puiu D."/>
            <person name="Wang H."/>
            <person name="Twardziok S.O."/>
            <person name="Deal K.R."/>
            <person name="Huo N."/>
            <person name="Zhu T."/>
            <person name="Wang L."/>
            <person name="Wang Y."/>
            <person name="McGuire P.E."/>
            <person name="Liu S."/>
            <person name="Long H."/>
            <person name="Ramasamy R.K."/>
            <person name="Rodriguez J.C."/>
            <person name="Van S.L."/>
            <person name="Yuan L."/>
            <person name="Wang Z."/>
            <person name="Xia Z."/>
            <person name="Xiao L."/>
            <person name="Anderson O.D."/>
            <person name="Ouyang S."/>
            <person name="Liang Y."/>
            <person name="Zimin A.V."/>
            <person name="Pertea G."/>
            <person name="Qi P."/>
            <person name="Bennetzen J.L."/>
            <person name="Dai X."/>
            <person name="Dawson M.W."/>
            <person name="Muller H.G."/>
            <person name="Kugler K."/>
            <person name="Rivarola-Duarte L."/>
            <person name="Spannagl M."/>
            <person name="Mayer K.F.X."/>
            <person name="Lu F.H."/>
            <person name="Bevan M.W."/>
            <person name="Leroy P."/>
            <person name="Li P."/>
            <person name="You F.M."/>
            <person name="Sun Q."/>
            <person name="Liu Z."/>
            <person name="Lyons E."/>
            <person name="Wicker T."/>
            <person name="Salzberg S.L."/>
            <person name="Devos K.M."/>
            <person name="Dvorak J."/>
        </authorList>
    </citation>
    <scope>NUCLEOTIDE SEQUENCE [LARGE SCALE GENOMIC DNA]</scope>
    <source>
        <strain evidence="2">cv. AL8/78</strain>
    </source>
</reference>
<reference evidence="3" key="2">
    <citation type="journal article" date="2017" name="Nat. Plants">
        <title>The Aegilops tauschii genome reveals multiple impacts of transposons.</title>
        <authorList>
            <person name="Zhao G."/>
            <person name="Zou C."/>
            <person name="Li K."/>
            <person name="Wang K."/>
            <person name="Li T."/>
            <person name="Gao L."/>
            <person name="Zhang X."/>
            <person name="Wang H."/>
            <person name="Yang Z."/>
            <person name="Liu X."/>
            <person name="Jiang W."/>
            <person name="Mao L."/>
            <person name="Kong X."/>
            <person name="Jiao Y."/>
            <person name="Jia J."/>
        </authorList>
    </citation>
    <scope>NUCLEOTIDE SEQUENCE [LARGE SCALE GENOMIC DNA]</scope>
    <source>
        <strain evidence="3">cv. AL8/78</strain>
    </source>
</reference>
<dbReference type="AlphaFoldDB" id="A0A453E262"/>
<name>A0A453E262_AEGTS</name>
<reference evidence="2" key="5">
    <citation type="journal article" date="2021" name="G3 (Bethesda)">
        <title>Aegilops tauschii genome assembly Aet v5.0 features greater sequence contiguity and improved annotation.</title>
        <authorList>
            <person name="Wang L."/>
            <person name="Zhu T."/>
            <person name="Rodriguez J.C."/>
            <person name="Deal K.R."/>
            <person name="Dubcovsky J."/>
            <person name="McGuire P.E."/>
            <person name="Lux T."/>
            <person name="Spannagl M."/>
            <person name="Mayer K.F.X."/>
            <person name="Baldrich P."/>
            <person name="Meyers B.C."/>
            <person name="Huo N."/>
            <person name="Gu Y.Q."/>
            <person name="Zhou H."/>
            <person name="Devos K.M."/>
            <person name="Bennetzen J.L."/>
            <person name="Unver T."/>
            <person name="Budak H."/>
            <person name="Gulick P.J."/>
            <person name="Galiba G."/>
            <person name="Kalapos B."/>
            <person name="Nelson D.R."/>
            <person name="Li P."/>
            <person name="You F.M."/>
            <person name="Luo M.C."/>
            <person name="Dvorak J."/>
        </authorList>
    </citation>
    <scope>NUCLEOTIDE SEQUENCE [LARGE SCALE GENOMIC DNA]</scope>
    <source>
        <strain evidence="2">cv. AL8/78</strain>
    </source>
</reference>
<accession>A0A453E262</accession>
<sequence>YHCTSSQAYFDLLTHSSPPHRAASPARLQNGDHRGRAEHEAAGGHQGAARAVRGGGQGRGGLPVLPPLPARRHRRQAAREGLHGRQRRQPLRQRREARRHLRPARRRQGRAPPPRRPIPGRQQQKLPPLRLAAPTVVPPGPLVDECGRQLSCSGCRSYMTGTRGTACPSCGGQMSKELKLVPSAVPGRQAAQEAGGVTGKGFVQGIVTYTVMDDLTVTPMSSMSSITLLNTFGVRDLGALEEKTLQLSYNEGLDILKASLQSKTVLTDVFLKPSKV</sequence>
<dbReference type="PANTHER" id="PTHR33103">
    <property type="entry name" value="OS01G0153900 PROTEIN"/>
    <property type="match status" value="1"/>
</dbReference>
<evidence type="ECO:0000256" key="1">
    <source>
        <dbReference type="SAM" id="MobiDB-lite"/>
    </source>
</evidence>
<reference evidence="2" key="4">
    <citation type="submission" date="2019-03" db="UniProtKB">
        <authorList>
            <consortium name="EnsemblPlants"/>
        </authorList>
    </citation>
    <scope>IDENTIFICATION</scope>
</reference>
<protein>
    <submittedName>
        <fullName evidence="2">Uncharacterized protein</fullName>
    </submittedName>
</protein>
<reference evidence="3" key="1">
    <citation type="journal article" date="2014" name="Science">
        <title>Ancient hybridizations among the ancestral genomes of bread wheat.</title>
        <authorList>
            <consortium name="International Wheat Genome Sequencing Consortium,"/>
            <person name="Marcussen T."/>
            <person name="Sandve S.R."/>
            <person name="Heier L."/>
            <person name="Spannagl M."/>
            <person name="Pfeifer M."/>
            <person name="Jakobsen K.S."/>
            <person name="Wulff B.B."/>
            <person name="Steuernagel B."/>
            <person name="Mayer K.F."/>
            <person name="Olsen O.A."/>
        </authorList>
    </citation>
    <scope>NUCLEOTIDE SEQUENCE [LARGE SCALE GENOMIC DNA]</scope>
    <source>
        <strain evidence="3">cv. AL8/78</strain>
    </source>
</reference>
<dbReference type="EnsemblPlants" id="AET3Gv20191900.1">
    <property type="protein sequence ID" value="AET3Gv20191900.1"/>
    <property type="gene ID" value="AET3Gv20191900"/>
</dbReference>
<keyword evidence="3" id="KW-1185">Reference proteome</keyword>
<proteinExistence type="predicted"/>
<dbReference type="PANTHER" id="PTHR33103:SF96">
    <property type="entry name" value="OS01G0153900 PROTEIN"/>
    <property type="match status" value="1"/>
</dbReference>
<dbReference type="InterPro" id="IPR007750">
    <property type="entry name" value="DUF674"/>
</dbReference>
<feature type="region of interest" description="Disordered" evidence="1">
    <location>
        <begin position="15"/>
        <end position="128"/>
    </location>
</feature>
<dbReference type="Pfam" id="PF05056">
    <property type="entry name" value="DUF674"/>
    <property type="match status" value="1"/>
</dbReference>
<feature type="compositionally biased region" description="Basic and acidic residues" evidence="1">
    <location>
        <begin position="30"/>
        <end position="42"/>
    </location>
</feature>
<evidence type="ECO:0000313" key="2">
    <source>
        <dbReference type="EnsemblPlants" id="AET3Gv20191900.1"/>
    </source>
</evidence>
<dbReference type="STRING" id="200361.A0A453E262"/>
<organism evidence="2 3">
    <name type="scientific">Aegilops tauschii subsp. strangulata</name>
    <name type="common">Goatgrass</name>
    <dbReference type="NCBI Taxonomy" id="200361"/>
    <lineage>
        <taxon>Eukaryota</taxon>
        <taxon>Viridiplantae</taxon>
        <taxon>Streptophyta</taxon>
        <taxon>Embryophyta</taxon>
        <taxon>Tracheophyta</taxon>
        <taxon>Spermatophyta</taxon>
        <taxon>Magnoliopsida</taxon>
        <taxon>Liliopsida</taxon>
        <taxon>Poales</taxon>
        <taxon>Poaceae</taxon>
        <taxon>BOP clade</taxon>
        <taxon>Pooideae</taxon>
        <taxon>Triticodae</taxon>
        <taxon>Triticeae</taxon>
        <taxon>Triticinae</taxon>
        <taxon>Aegilops</taxon>
    </lineage>
</organism>
<dbReference type="Proteomes" id="UP000015105">
    <property type="component" value="Chromosome 3D"/>
</dbReference>
<feature type="compositionally biased region" description="Basic residues" evidence="1">
    <location>
        <begin position="84"/>
        <end position="109"/>
    </location>
</feature>
<dbReference type="Gramene" id="AET3Gv20191900.1">
    <property type="protein sequence ID" value="AET3Gv20191900.1"/>
    <property type="gene ID" value="AET3Gv20191900"/>
</dbReference>
<evidence type="ECO:0000313" key="3">
    <source>
        <dbReference type="Proteomes" id="UP000015105"/>
    </source>
</evidence>